<comment type="caution">
    <text evidence="2">The sequence shown here is derived from an EMBL/GenBank/DDBJ whole genome shotgun (WGS) entry which is preliminary data.</text>
</comment>
<name>A0ABP7K0F1_9RHOB</name>
<evidence type="ECO:0000313" key="2">
    <source>
        <dbReference type="EMBL" id="GAA3859989.1"/>
    </source>
</evidence>
<dbReference type="EMBL" id="BAABDF010000003">
    <property type="protein sequence ID" value="GAA3859989.1"/>
    <property type="molecule type" value="Genomic_DNA"/>
</dbReference>
<feature type="chain" id="PRO_5045864257" description="Ferrochelatase" evidence="1">
    <location>
        <begin position="21"/>
        <end position="71"/>
    </location>
</feature>
<reference evidence="3" key="1">
    <citation type="journal article" date="2019" name="Int. J. Syst. Evol. Microbiol.">
        <title>The Global Catalogue of Microorganisms (GCM) 10K type strain sequencing project: providing services to taxonomists for standard genome sequencing and annotation.</title>
        <authorList>
            <consortium name="The Broad Institute Genomics Platform"/>
            <consortium name="The Broad Institute Genome Sequencing Center for Infectious Disease"/>
            <person name="Wu L."/>
            <person name="Ma J."/>
        </authorList>
    </citation>
    <scope>NUCLEOTIDE SEQUENCE [LARGE SCALE GENOMIC DNA]</scope>
    <source>
        <strain evidence="3">JCM 17190</strain>
    </source>
</reference>
<dbReference type="RefSeq" id="WP_344843890.1">
    <property type="nucleotide sequence ID" value="NZ_BAABDF010000003.1"/>
</dbReference>
<evidence type="ECO:0008006" key="4">
    <source>
        <dbReference type="Google" id="ProtNLM"/>
    </source>
</evidence>
<dbReference type="Proteomes" id="UP001399917">
    <property type="component" value="Unassembled WGS sequence"/>
</dbReference>
<feature type="signal peptide" evidence="1">
    <location>
        <begin position="1"/>
        <end position="20"/>
    </location>
</feature>
<accession>A0ABP7K0F1</accession>
<gene>
    <name evidence="2" type="ORF">GCM10022404_08500</name>
</gene>
<sequence length="71" mass="7027">MKKVIYAATLALATVSAAHAGGYSEPVIEEIPVIEESGSSGSLGGNALLLLLGVAALAVALNSSDDTADEL</sequence>
<keyword evidence="1" id="KW-0732">Signal</keyword>
<organism evidence="2 3">
    <name type="scientific">Celeribacter arenosi</name>
    <dbReference type="NCBI Taxonomy" id="792649"/>
    <lineage>
        <taxon>Bacteria</taxon>
        <taxon>Pseudomonadati</taxon>
        <taxon>Pseudomonadota</taxon>
        <taxon>Alphaproteobacteria</taxon>
        <taxon>Rhodobacterales</taxon>
        <taxon>Roseobacteraceae</taxon>
        <taxon>Celeribacter</taxon>
    </lineage>
</organism>
<keyword evidence="3" id="KW-1185">Reference proteome</keyword>
<protein>
    <recommendedName>
        <fullName evidence="4">Ferrochelatase</fullName>
    </recommendedName>
</protein>
<evidence type="ECO:0000313" key="3">
    <source>
        <dbReference type="Proteomes" id="UP001399917"/>
    </source>
</evidence>
<evidence type="ECO:0000256" key="1">
    <source>
        <dbReference type="SAM" id="SignalP"/>
    </source>
</evidence>
<proteinExistence type="predicted"/>